<evidence type="ECO:0000256" key="3">
    <source>
        <dbReference type="PIRSR" id="PIRSR004848-1"/>
    </source>
</evidence>
<evidence type="ECO:0000313" key="7">
    <source>
        <dbReference type="Proteomes" id="UP000194360"/>
    </source>
</evidence>
<name>A0A1Y2MQ24_PSEAH</name>
<evidence type="ECO:0000256" key="1">
    <source>
        <dbReference type="ARBA" id="ARBA00022898"/>
    </source>
</evidence>
<protein>
    <recommendedName>
        <fullName evidence="2">Pyridoxal phosphate homeostasis protein</fullName>
        <shortName evidence="2">PLP homeostasis protein</shortName>
    </recommendedName>
</protein>
<evidence type="ECO:0000256" key="2">
    <source>
        <dbReference type="HAMAP-Rule" id="MF_02087"/>
    </source>
</evidence>
<dbReference type="Proteomes" id="UP000194360">
    <property type="component" value="Unassembled WGS sequence"/>
</dbReference>
<comment type="caution">
    <text evidence="6">The sequence shown here is derived from an EMBL/GenBank/DDBJ whole genome shotgun (WGS) entry which is preliminary data.</text>
</comment>
<dbReference type="EMBL" id="MIGB01000031">
    <property type="protein sequence ID" value="OSY37334.1"/>
    <property type="molecule type" value="Genomic_DNA"/>
</dbReference>
<feature type="modified residue" description="N6-(pyridoxal phosphate)lysine" evidence="2 3">
    <location>
        <position position="48"/>
    </location>
</feature>
<dbReference type="CDD" id="cd00635">
    <property type="entry name" value="PLPDE_III_YBL036c_like"/>
    <property type="match status" value="1"/>
</dbReference>
<dbReference type="InterPro" id="IPR001608">
    <property type="entry name" value="Ala_racemase_N"/>
</dbReference>
<evidence type="ECO:0000259" key="5">
    <source>
        <dbReference type="Pfam" id="PF01168"/>
    </source>
</evidence>
<dbReference type="AlphaFoldDB" id="A0A1Y2MQ24"/>
<dbReference type="OrthoDB" id="9804072at2"/>
<sequence>MTGVAEPDTPERTAELTERLAAVRERLDAACRAAGRDPAEVSLLAVTKTVPPADVAALLDLGLVEFAENRAQELAAKVHDVATARPGAAPRWHFVGGLQRNKVRMVLPWVSGIQSVDSSRLARTIDKEVARLRETGQGSGPLPVLLQYSVDGDPGRGGVPADGLEALADLVAELPGLELAGLMAVAPLGPEPAESFAAIAEAAGRVRERHPSARTLSAGMSGDLEIAVDHGSTVVRVGTALVGDRRITSE</sequence>
<reference evidence="6 7" key="1">
    <citation type="submission" date="2016-09" db="EMBL/GenBank/DDBJ databases">
        <title>Pseudonocardia autotrophica DSM535, a candidate organism with high potential of specific P450 cytochromes.</title>
        <authorList>
            <person name="Grumaz C."/>
            <person name="Vainshtein Y."/>
            <person name="Kirstahler P."/>
            <person name="Sohn K."/>
        </authorList>
    </citation>
    <scope>NUCLEOTIDE SEQUENCE [LARGE SCALE GENOMIC DNA]</scope>
    <source>
        <strain evidence="6 7">DSM 535</strain>
    </source>
</reference>
<feature type="domain" description="Alanine racemase N-terminal" evidence="5">
    <location>
        <begin position="20"/>
        <end position="245"/>
    </location>
</feature>
<keyword evidence="1 2" id="KW-0663">Pyridoxal phosphate</keyword>
<dbReference type="PIRSF" id="PIRSF004848">
    <property type="entry name" value="YBL036c_PLPDEIII"/>
    <property type="match status" value="1"/>
</dbReference>
<dbReference type="SUPFAM" id="SSF51419">
    <property type="entry name" value="PLP-binding barrel"/>
    <property type="match status" value="1"/>
</dbReference>
<dbReference type="InterPro" id="IPR029066">
    <property type="entry name" value="PLP-binding_barrel"/>
</dbReference>
<dbReference type="STRING" id="2074.BG845_04845"/>
<dbReference type="Pfam" id="PF01168">
    <property type="entry name" value="Ala_racemase_N"/>
    <property type="match status" value="1"/>
</dbReference>
<comment type="similarity">
    <text evidence="2 4">Belongs to the pyridoxal phosphate-binding protein YggS/PROSC family.</text>
</comment>
<dbReference type="PANTHER" id="PTHR10146">
    <property type="entry name" value="PROLINE SYNTHETASE CO-TRANSCRIBED BACTERIAL HOMOLOG PROTEIN"/>
    <property type="match status" value="1"/>
</dbReference>
<dbReference type="HAMAP" id="MF_02087">
    <property type="entry name" value="PLP_homeostasis"/>
    <property type="match status" value="1"/>
</dbReference>
<dbReference type="Gene3D" id="3.20.20.10">
    <property type="entry name" value="Alanine racemase"/>
    <property type="match status" value="1"/>
</dbReference>
<dbReference type="GO" id="GO:0030170">
    <property type="term" value="F:pyridoxal phosphate binding"/>
    <property type="evidence" value="ECO:0007669"/>
    <property type="project" value="UniProtKB-UniRule"/>
</dbReference>
<evidence type="ECO:0000313" key="6">
    <source>
        <dbReference type="EMBL" id="OSY37334.1"/>
    </source>
</evidence>
<proteinExistence type="inferred from homology"/>
<accession>A0A1Y2MQ24</accession>
<dbReference type="NCBIfam" id="TIGR00044">
    <property type="entry name" value="YggS family pyridoxal phosphate-dependent enzyme"/>
    <property type="match status" value="1"/>
</dbReference>
<dbReference type="PANTHER" id="PTHR10146:SF14">
    <property type="entry name" value="PYRIDOXAL PHOSPHATE HOMEOSTASIS PROTEIN"/>
    <property type="match status" value="1"/>
</dbReference>
<gene>
    <name evidence="6" type="ORF">BG845_04845</name>
</gene>
<dbReference type="RefSeq" id="WP_085914993.1">
    <property type="nucleotide sequence ID" value="NZ_AP018920.1"/>
</dbReference>
<comment type="function">
    <text evidence="2">Pyridoxal 5'-phosphate (PLP)-binding protein, which is involved in PLP homeostasis.</text>
</comment>
<comment type="cofactor">
    <cofactor evidence="3">
        <name>pyridoxal 5'-phosphate</name>
        <dbReference type="ChEBI" id="CHEBI:597326"/>
    </cofactor>
</comment>
<evidence type="ECO:0000256" key="4">
    <source>
        <dbReference type="RuleBase" id="RU004514"/>
    </source>
</evidence>
<dbReference type="InterPro" id="IPR011078">
    <property type="entry name" value="PyrdxlP_homeostasis"/>
</dbReference>
<dbReference type="PROSITE" id="PS01211">
    <property type="entry name" value="UPF0001"/>
    <property type="match status" value="1"/>
</dbReference>
<organism evidence="6 7">
    <name type="scientific">Pseudonocardia autotrophica</name>
    <name type="common">Amycolata autotrophica</name>
    <name type="synonym">Nocardia autotrophica</name>
    <dbReference type="NCBI Taxonomy" id="2074"/>
    <lineage>
        <taxon>Bacteria</taxon>
        <taxon>Bacillati</taxon>
        <taxon>Actinomycetota</taxon>
        <taxon>Actinomycetes</taxon>
        <taxon>Pseudonocardiales</taxon>
        <taxon>Pseudonocardiaceae</taxon>
        <taxon>Pseudonocardia</taxon>
    </lineage>
</organism>
<keyword evidence="7" id="KW-1185">Reference proteome</keyword>